<dbReference type="Gene3D" id="3.10.100.10">
    <property type="entry name" value="Mannose-Binding Protein A, subunit A"/>
    <property type="match status" value="1"/>
</dbReference>
<evidence type="ECO:0000313" key="1">
    <source>
        <dbReference type="EMBL" id="VDI65583.1"/>
    </source>
</evidence>
<reference evidence="1" key="1">
    <citation type="submission" date="2018-11" db="EMBL/GenBank/DDBJ databases">
        <authorList>
            <person name="Alioto T."/>
            <person name="Alioto T."/>
        </authorList>
    </citation>
    <scope>NUCLEOTIDE SEQUENCE</scope>
</reference>
<dbReference type="Proteomes" id="UP000596742">
    <property type="component" value="Unassembled WGS sequence"/>
</dbReference>
<protein>
    <recommendedName>
        <fullName evidence="3">C-type lectin domain-containing protein</fullName>
    </recommendedName>
</protein>
<comment type="caution">
    <text evidence="1">The sequence shown here is derived from an EMBL/GenBank/DDBJ whole genome shotgun (WGS) entry which is preliminary data.</text>
</comment>
<dbReference type="InterPro" id="IPR016187">
    <property type="entry name" value="CTDL_fold"/>
</dbReference>
<feature type="non-terminal residue" evidence="1">
    <location>
        <position position="1"/>
    </location>
</feature>
<name>A0A8B6GLK1_MYTGA</name>
<evidence type="ECO:0000313" key="2">
    <source>
        <dbReference type="Proteomes" id="UP000596742"/>
    </source>
</evidence>
<dbReference type="EMBL" id="UYJE01008628">
    <property type="protein sequence ID" value="VDI65583.1"/>
    <property type="molecule type" value="Genomic_DNA"/>
</dbReference>
<dbReference type="InterPro" id="IPR016186">
    <property type="entry name" value="C-type_lectin-like/link_sf"/>
</dbReference>
<gene>
    <name evidence="1" type="ORF">MGAL_10B044511</name>
</gene>
<evidence type="ECO:0008006" key="3">
    <source>
        <dbReference type="Google" id="ProtNLM"/>
    </source>
</evidence>
<proteinExistence type="predicted"/>
<dbReference type="SUPFAM" id="SSF56436">
    <property type="entry name" value="C-type lectin-like"/>
    <property type="match status" value="1"/>
</dbReference>
<keyword evidence="2" id="KW-1185">Reference proteome</keyword>
<dbReference type="CDD" id="cd00037">
    <property type="entry name" value="CLECT"/>
    <property type="match status" value="1"/>
</dbReference>
<sequence>MSGHQIQTDVLTRKTKQKLISGSDVWTGATFRVKDGNYIFSIENGSSFLNSVPYGEEFFGLDAEAVYVAIEYKSRWYWTNRGSSSLHYYVCESKR</sequence>
<organism evidence="1 2">
    <name type="scientific">Mytilus galloprovincialis</name>
    <name type="common">Mediterranean mussel</name>
    <dbReference type="NCBI Taxonomy" id="29158"/>
    <lineage>
        <taxon>Eukaryota</taxon>
        <taxon>Metazoa</taxon>
        <taxon>Spiralia</taxon>
        <taxon>Lophotrochozoa</taxon>
        <taxon>Mollusca</taxon>
        <taxon>Bivalvia</taxon>
        <taxon>Autobranchia</taxon>
        <taxon>Pteriomorphia</taxon>
        <taxon>Mytilida</taxon>
        <taxon>Mytiloidea</taxon>
        <taxon>Mytilidae</taxon>
        <taxon>Mytilinae</taxon>
        <taxon>Mytilus</taxon>
    </lineage>
</organism>
<accession>A0A8B6GLK1</accession>
<dbReference type="AlphaFoldDB" id="A0A8B6GLK1"/>